<reference evidence="20 21" key="1">
    <citation type="submission" date="2023-05" db="EMBL/GenBank/DDBJ databases">
        <authorList>
            <person name="Zhang X."/>
        </authorList>
    </citation>
    <scope>NUCLEOTIDE SEQUENCE [LARGE SCALE GENOMIC DNA]</scope>
    <source>
        <strain evidence="20 21">DM2B3-1</strain>
    </source>
</reference>
<keyword evidence="9" id="KW-0444">Lipid biosynthesis</keyword>
<comment type="caution">
    <text evidence="20">The sequence shown here is derived from an EMBL/GenBank/DDBJ whole genome shotgun (WGS) entry which is preliminary data.</text>
</comment>
<keyword evidence="16" id="KW-0594">Phospholipid biosynthesis</keyword>
<comment type="pathway">
    <text evidence="4">Lipid metabolism.</text>
</comment>
<dbReference type="EC" id="2.7.7.41" evidence="6 18"/>
<evidence type="ECO:0000256" key="3">
    <source>
        <dbReference type="ARBA" id="ARBA00005119"/>
    </source>
</evidence>
<proteinExistence type="inferred from homology"/>
<evidence type="ECO:0000256" key="12">
    <source>
        <dbReference type="ARBA" id="ARBA00022695"/>
    </source>
</evidence>
<evidence type="ECO:0000256" key="6">
    <source>
        <dbReference type="ARBA" id="ARBA00012487"/>
    </source>
</evidence>
<name>A0ABT7CKM2_9BACT</name>
<keyword evidence="21" id="KW-1185">Reference proteome</keyword>
<evidence type="ECO:0000256" key="2">
    <source>
        <dbReference type="ARBA" id="ARBA00004651"/>
    </source>
</evidence>
<feature type="transmembrane region" description="Helical" evidence="19">
    <location>
        <begin position="108"/>
        <end position="131"/>
    </location>
</feature>
<dbReference type="PROSITE" id="PS01315">
    <property type="entry name" value="CDS"/>
    <property type="match status" value="1"/>
</dbReference>
<sequence>MHPIIIYTLSFVALGGLGMYISSRKADIHTQKQRWLKYITYIVIVTSIIVSTIYHFFYLLAILIVWVGLFEVIRNCKASLYIKVTSLLSYTAISILFIVYSYTIPVAFLLYIYFQIAIFDGFSQIVGQLLGKHKLVSHISPNKTIEGLAGGILFTILVAFLTRDWVQVSVQKAILYGILTSLFSLSGDLLASYFKRLNHIKDYSNILPGHGGFLDRFDSLMMTGAAYYLLLNQTDRIV</sequence>
<dbReference type="RefSeq" id="WP_313997353.1">
    <property type="nucleotide sequence ID" value="NZ_JASJOT010000009.1"/>
</dbReference>
<feature type="transmembrane region" description="Helical" evidence="19">
    <location>
        <begin position="6"/>
        <end position="23"/>
    </location>
</feature>
<feature type="transmembrane region" description="Helical" evidence="19">
    <location>
        <begin position="173"/>
        <end position="194"/>
    </location>
</feature>
<keyword evidence="11 18" id="KW-0812">Transmembrane</keyword>
<dbReference type="PANTHER" id="PTHR46382">
    <property type="entry name" value="PHOSPHATIDATE CYTIDYLYLTRANSFERASE"/>
    <property type="match status" value="1"/>
</dbReference>
<evidence type="ECO:0000256" key="18">
    <source>
        <dbReference type="RuleBase" id="RU003938"/>
    </source>
</evidence>
<evidence type="ECO:0000256" key="13">
    <source>
        <dbReference type="ARBA" id="ARBA00022989"/>
    </source>
</evidence>
<feature type="transmembrane region" description="Helical" evidence="19">
    <location>
        <begin position="143"/>
        <end position="161"/>
    </location>
</feature>
<evidence type="ECO:0000256" key="17">
    <source>
        <dbReference type="ARBA" id="ARBA00023264"/>
    </source>
</evidence>
<evidence type="ECO:0000313" key="21">
    <source>
        <dbReference type="Proteomes" id="UP001228581"/>
    </source>
</evidence>
<evidence type="ECO:0000256" key="4">
    <source>
        <dbReference type="ARBA" id="ARBA00005189"/>
    </source>
</evidence>
<keyword evidence="8" id="KW-1003">Cell membrane</keyword>
<evidence type="ECO:0000256" key="14">
    <source>
        <dbReference type="ARBA" id="ARBA00023098"/>
    </source>
</evidence>
<evidence type="ECO:0000256" key="7">
    <source>
        <dbReference type="ARBA" id="ARBA00019373"/>
    </source>
</evidence>
<comment type="similarity">
    <text evidence="5 18">Belongs to the CDS family.</text>
</comment>
<dbReference type="GO" id="GO:0004605">
    <property type="term" value="F:phosphatidate cytidylyltransferase activity"/>
    <property type="evidence" value="ECO:0007669"/>
    <property type="project" value="UniProtKB-EC"/>
</dbReference>
<dbReference type="Pfam" id="PF01148">
    <property type="entry name" value="CTP_transf_1"/>
    <property type="match status" value="1"/>
</dbReference>
<organism evidence="20 21">
    <name type="scientific">Xanthocytophaga flava</name>
    <dbReference type="NCBI Taxonomy" id="3048013"/>
    <lineage>
        <taxon>Bacteria</taxon>
        <taxon>Pseudomonadati</taxon>
        <taxon>Bacteroidota</taxon>
        <taxon>Cytophagia</taxon>
        <taxon>Cytophagales</taxon>
        <taxon>Rhodocytophagaceae</taxon>
        <taxon>Xanthocytophaga</taxon>
    </lineage>
</organism>
<evidence type="ECO:0000256" key="8">
    <source>
        <dbReference type="ARBA" id="ARBA00022475"/>
    </source>
</evidence>
<evidence type="ECO:0000256" key="16">
    <source>
        <dbReference type="ARBA" id="ARBA00023209"/>
    </source>
</evidence>
<keyword evidence="15 19" id="KW-0472">Membrane</keyword>
<dbReference type="EMBL" id="JASJOT010000009">
    <property type="protein sequence ID" value="MDJ1494298.1"/>
    <property type="molecule type" value="Genomic_DNA"/>
</dbReference>
<keyword evidence="17" id="KW-1208">Phospholipid metabolism</keyword>
<accession>A0ABT7CKM2</accession>
<evidence type="ECO:0000256" key="19">
    <source>
        <dbReference type="SAM" id="Phobius"/>
    </source>
</evidence>
<evidence type="ECO:0000256" key="11">
    <source>
        <dbReference type="ARBA" id="ARBA00022692"/>
    </source>
</evidence>
<dbReference type="PANTHER" id="PTHR46382:SF1">
    <property type="entry name" value="PHOSPHATIDATE CYTIDYLYLTRANSFERASE"/>
    <property type="match status" value="1"/>
</dbReference>
<keyword evidence="12 18" id="KW-0548">Nucleotidyltransferase</keyword>
<comment type="subcellular location">
    <subcellularLocation>
        <location evidence="2">Cell membrane</location>
        <topology evidence="2">Multi-pass membrane protein</topology>
    </subcellularLocation>
</comment>
<protein>
    <recommendedName>
        <fullName evidence="7 18">Phosphatidate cytidylyltransferase</fullName>
        <ecNumber evidence="6 18">2.7.7.41</ecNumber>
    </recommendedName>
</protein>
<dbReference type="Proteomes" id="UP001228581">
    <property type="component" value="Unassembled WGS sequence"/>
</dbReference>
<evidence type="ECO:0000256" key="9">
    <source>
        <dbReference type="ARBA" id="ARBA00022516"/>
    </source>
</evidence>
<evidence type="ECO:0000256" key="10">
    <source>
        <dbReference type="ARBA" id="ARBA00022679"/>
    </source>
</evidence>
<gene>
    <name evidence="20" type="ORF">QNI19_15245</name>
</gene>
<keyword evidence="13 19" id="KW-1133">Transmembrane helix</keyword>
<evidence type="ECO:0000256" key="15">
    <source>
        <dbReference type="ARBA" id="ARBA00023136"/>
    </source>
</evidence>
<feature type="transmembrane region" description="Helical" evidence="19">
    <location>
        <begin position="80"/>
        <end position="102"/>
    </location>
</feature>
<dbReference type="InterPro" id="IPR000374">
    <property type="entry name" value="PC_trans"/>
</dbReference>
<comment type="catalytic activity">
    <reaction evidence="1 18">
        <text>a 1,2-diacyl-sn-glycero-3-phosphate + CTP + H(+) = a CDP-1,2-diacyl-sn-glycerol + diphosphate</text>
        <dbReference type="Rhea" id="RHEA:16229"/>
        <dbReference type="ChEBI" id="CHEBI:15378"/>
        <dbReference type="ChEBI" id="CHEBI:33019"/>
        <dbReference type="ChEBI" id="CHEBI:37563"/>
        <dbReference type="ChEBI" id="CHEBI:58332"/>
        <dbReference type="ChEBI" id="CHEBI:58608"/>
        <dbReference type="EC" id="2.7.7.41"/>
    </reaction>
</comment>
<keyword evidence="10 18" id="KW-0808">Transferase</keyword>
<evidence type="ECO:0000313" key="20">
    <source>
        <dbReference type="EMBL" id="MDJ1494298.1"/>
    </source>
</evidence>
<evidence type="ECO:0000256" key="1">
    <source>
        <dbReference type="ARBA" id="ARBA00001698"/>
    </source>
</evidence>
<comment type="pathway">
    <text evidence="3 18">Phospholipid metabolism; CDP-diacylglycerol biosynthesis; CDP-diacylglycerol from sn-glycerol 3-phosphate: step 3/3.</text>
</comment>
<evidence type="ECO:0000256" key="5">
    <source>
        <dbReference type="ARBA" id="ARBA00010185"/>
    </source>
</evidence>
<keyword evidence="14" id="KW-0443">Lipid metabolism</keyword>